<dbReference type="Pfam" id="PF13174">
    <property type="entry name" value="TPR_6"/>
    <property type="match status" value="1"/>
</dbReference>
<organism evidence="3 4">
    <name type="scientific">Mariniblastus fucicola</name>
    <dbReference type="NCBI Taxonomy" id="980251"/>
    <lineage>
        <taxon>Bacteria</taxon>
        <taxon>Pseudomonadati</taxon>
        <taxon>Planctomycetota</taxon>
        <taxon>Planctomycetia</taxon>
        <taxon>Pirellulales</taxon>
        <taxon>Pirellulaceae</taxon>
        <taxon>Mariniblastus</taxon>
    </lineage>
</organism>
<reference evidence="3 4" key="1">
    <citation type="submission" date="2019-08" db="EMBL/GenBank/DDBJ databases">
        <title>Deep-cultivation of Planctomycetes and their phenomic and genomic characterization uncovers novel biology.</title>
        <authorList>
            <person name="Wiegand S."/>
            <person name="Jogler M."/>
            <person name="Boedeker C."/>
            <person name="Pinto D."/>
            <person name="Vollmers J."/>
            <person name="Rivas-Marin E."/>
            <person name="Kohn T."/>
            <person name="Peeters S.H."/>
            <person name="Heuer A."/>
            <person name="Rast P."/>
            <person name="Oberbeckmann S."/>
            <person name="Bunk B."/>
            <person name="Jeske O."/>
            <person name="Meyerdierks A."/>
            <person name="Storesund J.E."/>
            <person name="Kallscheuer N."/>
            <person name="Luecker S."/>
            <person name="Lage O.M."/>
            <person name="Pohl T."/>
            <person name="Merkel B.J."/>
            <person name="Hornburger P."/>
            <person name="Mueller R.-W."/>
            <person name="Bruemmer F."/>
            <person name="Labrenz M."/>
            <person name="Spormann A.M."/>
            <person name="Op den Camp H."/>
            <person name="Overmann J."/>
            <person name="Amann R."/>
            <person name="Jetten M.S.M."/>
            <person name="Mascher T."/>
            <person name="Medema M.H."/>
            <person name="Devos D.P."/>
            <person name="Kaster A.-K."/>
            <person name="Ovreas L."/>
            <person name="Rohde M."/>
            <person name="Galperin M.Y."/>
            <person name="Jogler C."/>
        </authorList>
    </citation>
    <scope>NUCLEOTIDE SEQUENCE [LARGE SCALE GENOMIC DNA]</scope>
    <source>
        <strain evidence="3 4">FC18</strain>
    </source>
</reference>
<dbReference type="RefSeq" id="WP_084416782.1">
    <property type="nucleotide sequence ID" value="NZ_CP042912.1"/>
</dbReference>
<dbReference type="EMBL" id="CP042912">
    <property type="protein sequence ID" value="QEG22177.1"/>
    <property type="molecule type" value="Genomic_DNA"/>
</dbReference>
<evidence type="ECO:0000259" key="2">
    <source>
        <dbReference type="Pfam" id="PF13525"/>
    </source>
</evidence>
<feature type="domain" description="Outer membrane lipoprotein BamD-like" evidence="2">
    <location>
        <begin position="224"/>
        <end position="376"/>
    </location>
</feature>
<dbReference type="PROSITE" id="PS51257">
    <property type="entry name" value="PROKAR_LIPOPROTEIN"/>
    <property type="match status" value="1"/>
</dbReference>
<evidence type="ECO:0000313" key="4">
    <source>
        <dbReference type="Proteomes" id="UP000322214"/>
    </source>
</evidence>
<protein>
    <submittedName>
        <fullName evidence="3">Outer membrane protein assembly factor BamD</fullName>
    </submittedName>
</protein>
<dbReference type="InterPro" id="IPR011990">
    <property type="entry name" value="TPR-like_helical_dom_sf"/>
</dbReference>
<proteinExistence type="predicted"/>
<dbReference type="InterPro" id="IPR039565">
    <property type="entry name" value="BamD-like"/>
</dbReference>
<evidence type="ECO:0000313" key="3">
    <source>
        <dbReference type="EMBL" id="QEG22177.1"/>
    </source>
</evidence>
<dbReference type="Proteomes" id="UP000322214">
    <property type="component" value="Chromosome"/>
</dbReference>
<dbReference type="SUPFAM" id="SSF48452">
    <property type="entry name" value="TPR-like"/>
    <property type="match status" value="1"/>
</dbReference>
<accession>A0A5B9P6G1</accession>
<gene>
    <name evidence="3" type="primary">bamD</name>
    <name evidence="3" type="ORF">MFFC18_20380</name>
</gene>
<name>A0A5B9P6G1_9BACT</name>
<keyword evidence="4" id="KW-1185">Reference proteome</keyword>
<evidence type="ECO:0000256" key="1">
    <source>
        <dbReference type="ARBA" id="ARBA00022729"/>
    </source>
</evidence>
<keyword evidence="1" id="KW-0732">Signal</keyword>
<dbReference type="STRING" id="980251.GCA_001642875_03525"/>
<dbReference type="OrthoDB" id="274477at2"/>
<dbReference type="InterPro" id="IPR019734">
    <property type="entry name" value="TPR_rpt"/>
</dbReference>
<dbReference type="AlphaFoldDB" id="A0A5B9P6G1"/>
<sequence>MRPTFRTLTLLVTLALFAISASGCGGFKFNGKKQSLLDRIAGKTGKKDPRSEMLADEALDPLGHRDGNRLLLDDLAPSQIGTTLRIRSGTGISEESANRHFANATEIYERALAAKQSGADSSTWQTTFVEAANEYRIAAAKWPDSGLEEQAIFFEGESYFFADRYVQANRAFEKLIAQYSGSSYLDQAEERRYVISKYWLELSESGPMVSLNDPKRPRFNVAGEARRVLHNIRLDDPTGKLSDDATFELANAFLKSGRYYEAADTYEDLRRNYPGSKYLFNAHMLELEARLKSYNGPSYDATPLEKSEQLLKSIVRQFPKEAQEKREVLEQQAALVNNQLAQRDFELGRYHERRGENRAAQLCYAAVEERYPDSVYSSSIGESIQKVAQLPPVPTQHAEWLVNMFPDPEADKPVITSGDNETIFR</sequence>
<dbReference type="Pfam" id="PF13525">
    <property type="entry name" value="YfiO"/>
    <property type="match status" value="1"/>
</dbReference>
<dbReference type="KEGG" id="mff:MFFC18_20380"/>
<dbReference type="Gene3D" id="1.25.40.10">
    <property type="entry name" value="Tetratricopeptide repeat domain"/>
    <property type="match status" value="2"/>
</dbReference>